<dbReference type="SUPFAM" id="SSF53756">
    <property type="entry name" value="UDP-Glycosyltransferase/glycogen phosphorylase"/>
    <property type="match status" value="1"/>
</dbReference>
<dbReference type="AlphaFoldDB" id="A0A2S4JT12"/>
<dbReference type="InterPro" id="IPR001830">
    <property type="entry name" value="Glyco_trans_20"/>
</dbReference>
<dbReference type="OrthoDB" id="9761633at2"/>
<organism evidence="3 4">
    <name type="scientific">Alkalispirochaeta sphaeroplastigenens</name>
    <dbReference type="NCBI Taxonomy" id="1187066"/>
    <lineage>
        <taxon>Bacteria</taxon>
        <taxon>Pseudomonadati</taxon>
        <taxon>Spirochaetota</taxon>
        <taxon>Spirochaetia</taxon>
        <taxon>Spirochaetales</taxon>
        <taxon>Spirochaetaceae</taxon>
        <taxon>Alkalispirochaeta</taxon>
    </lineage>
</organism>
<name>A0A2S4JT12_9SPIO</name>
<dbReference type="NCBIfam" id="NF011071">
    <property type="entry name" value="PRK14501.1"/>
    <property type="match status" value="1"/>
</dbReference>
<dbReference type="InterPro" id="IPR006379">
    <property type="entry name" value="HAD-SF_hydro_IIB"/>
</dbReference>
<dbReference type="Gene3D" id="3.40.50.2000">
    <property type="entry name" value="Glycogen Phosphorylase B"/>
    <property type="match status" value="2"/>
</dbReference>
<dbReference type="InterPro" id="IPR036412">
    <property type="entry name" value="HAD-like_sf"/>
</dbReference>
<dbReference type="Pfam" id="PF02358">
    <property type="entry name" value="Trehalose_PPase"/>
    <property type="match status" value="1"/>
</dbReference>
<dbReference type="SUPFAM" id="SSF56784">
    <property type="entry name" value="HAD-like"/>
    <property type="match status" value="1"/>
</dbReference>
<proteinExistence type="inferred from homology"/>
<dbReference type="Proteomes" id="UP000237350">
    <property type="component" value="Unassembled WGS sequence"/>
</dbReference>
<dbReference type="GO" id="GO:0005992">
    <property type="term" value="P:trehalose biosynthetic process"/>
    <property type="evidence" value="ECO:0007669"/>
    <property type="project" value="InterPro"/>
</dbReference>
<dbReference type="Gene3D" id="3.30.70.1020">
    <property type="entry name" value="Trehalose-6-phosphate phosphatase related protein, domain 2"/>
    <property type="match status" value="1"/>
</dbReference>
<dbReference type="CDD" id="cd01627">
    <property type="entry name" value="HAD_TPP"/>
    <property type="match status" value="1"/>
</dbReference>
<sequence>MNQTIFVSNRLTVSVQKEEGELRLVPSVGGLATGLSSVSTGGRPPLWVGWSGIARDDLPQKEYRRIQEELRQNHNAIEVPLSQEDLDLFYSGFCNDTIWPLFHYFPTYTEYVSKTWKAYQDINQRFFDVLAQVMEEDATVWVHDYQLMLLPGLIKKEFPHAQVGFFLHIPFPSFEMFRLLPSREAILEGLLGADLIGFHTYDYARHFLSSVRRLLGFDHSMGIIRTRNRAVKVDVFPMGIDWERFLSAGELPAVKDVRGMIDPRYAGQKLILSVDRLDYSKGIPTRIRAFRRLLEEYPQYIGVVTLLIIVSPSRESVPRYMELKREVDELVSDINGRMSTLNWVPIHYQYQTASFEELSALYRRADVLLVTPLRDGMNLIAKEYLAARTDEQGVLVLSETAGVARELSEAILVNPSDLDGIACAIKTALEQPREEQNQNMRAMRNRLQRLTVQYWAQEFLDKLAEMQQLQAEHRATPMDDAALEQLCKRWKQSGTALLLLDYDGTLMRFRSKPHQAKPDEDLLRLIADVNRLPGVQVVISSGRDRANLQAWFPDDSLALGAGHGAWIRDPGKEWQAAMVQVPEWKVMITPIMQRMVDRTPGSFLEEKDFSLAWHYRNSEPELANVRLAELRETLISLTNNLELSVLDGNRVLEVKPANVHKGRVVHHFAEQGPWDLIIAVGDDATDEHMFTALPEGAVSIKVGVGATDALYSIDGVEEVHRLLRRLLATTV</sequence>
<dbReference type="EMBL" id="LPWH01000058">
    <property type="protein sequence ID" value="POR02632.1"/>
    <property type="molecule type" value="Genomic_DNA"/>
</dbReference>
<dbReference type="InterPro" id="IPR023214">
    <property type="entry name" value="HAD_sf"/>
</dbReference>
<evidence type="ECO:0000256" key="1">
    <source>
        <dbReference type="ARBA" id="ARBA00006330"/>
    </source>
</evidence>
<reference evidence="4" key="1">
    <citation type="submission" date="2015-12" db="EMBL/GenBank/DDBJ databases">
        <authorList>
            <person name="Lodha T.D."/>
            <person name="Chintalapati S."/>
            <person name="Chintalapati V.R."/>
            <person name="Sravanthi T."/>
        </authorList>
    </citation>
    <scope>NUCLEOTIDE SEQUENCE [LARGE SCALE GENOMIC DNA]</scope>
    <source>
        <strain evidence="4">JC133</strain>
    </source>
</reference>
<protein>
    <submittedName>
        <fullName evidence="3">Uncharacterized protein</fullName>
    </submittedName>
</protein>
<dbReference type="NCBIfam" id="TIGR00685">
    <property type="entry name" value="T6PP"/>
    <property type="match status" value="1"/>
</dbReference>
<evidence type="ECO:0000313" key="3">
    <source>
        <dbReference type="EMBL" id="POR02632.1"/>
    </source>
</evidence>
<dbReference type="GO" id="GO:0005829">
    <property type="term" value="C:cytosol"/>
    <property type="evidence" value="ECO:0007669"/>
    <property type="project" value="TreeGrafter"/>
</dbReference>
<dbReference type="Pfam" id="PF00982">
    <property type="entry name" value="Glyco_transf_20"/>
    <property type="match status" value="1"/>
</dbReference>
<evidence type="ECO:0000256" key="2">
    <source>
        <dbReference type="ARBA" id="ARBA00008799"/>
    </source>
</evidence>
<dbReference type="PANTHER" id="PTHR10788">
    <property type="entry name" value="TREHALOSE-6-PHOSPHATE SYNTHASE"/>
    <property type="match status" value="1"/>
</dbReference>
<evidence type="ECO:0000313" key="4">
    <source>
        <dbReference type="Proteomes" id="UP000237350"/>
    </source>
</evidence>
<dbReference type="GO" id="GO:0004805">
    <property type="term" value="F:trehalose-phosphatase activity"/>
    <property type="evidence" value="ECO:0007669"/>
    <property type="project" value="TreeGrafter"/>
</dbReference>
<comment type="caution">
    <text evidence="3">The sequence shown here is derived from an EMBL/GenBank/DDBJ whole genome shotgun (WGS) entry which is preliminary data.</text>
</comment>
<dbReference type="NCBIfam" id="TIGR01484">
    <property type="entry name" value="HAD-SF-IIB"/>
    <property type="match status" value="1"/>
</dbReference>
<accession>A0A2S4JT12</accession>
<gene>
    <name evidence="3" type="ORF">AU468_06200</name>
</gene>
<dbReference type="CDD" id="cd03788">
    <property type="entry name" value="GT20_TPS"/>
    <property type="match status" value="1"/>
</dbReference>
<comment type="similarity">
    <text evidence="1">In the C-terminal section; belongs to the trehalose phosphatase family.</text>
</comment>
<keyword evidence="4" id="KW-1185">Reference proteome</keyword>
<comment type="similarity">
    <text evidence="2">Belongs to the glycosyltransferase 20 family.</text>
</comment>
<dbReference type="GO" id="GO:0003825">
    <property type="term" value="F:alpha,alpha-trehalose-phosphate synthase (UDP-forming) activity"/>
    <property type="evidence" value="ECO:0007669"/>
    <property type="project" value="TreeGrafter"/>
</dbReference>
<dbReference type="PANTHER" id="PTHR10788:SF106">
    <property type="entry name" value="BCDNA.GH08860"/>
    <property type="match status" value="1"/>
</dbReference>
<dbReference type="RefSeq" id="WP_146049410.1">
    <property type="nucleotide sequence ID" value="NZ_LPWH01000058.1"/>
</dbReference>
<dbReference type="InterPro" id="IPR003337">
    <property type="entry name" value="Trehalose_PPase"/>
</dbReference>
<dbReference type="Gene3D" id="3.40.50.1000">
    <property type="entry name" value="HAD superfamily/HAD-like"/>
    <property type="match status" value="1"/>
</dbReference>